<sequence length="371" mass="39453">MSVPLDRKSHSYPESLPGCICPAPESSSKSSFSTAHAFTVMSASPVTATGPSVSPSKASSSLTLVGSDTQNVVYWGQNGASAVENNDLTTYCKSNSDIDIIVLAFLNQYGNGQTIPSGSIGQSCSISTSGEPRECDALAAAIQQCQSNGIKVILSLGGAVGTYSLSSQQEAEIIGQNLWEAYGNTDGSDIPRPFGSTFVNGWDFDLERNSGNQYYQYLISKLRSNFASDSSNTYYITAAPQCPIPEPNMQEVVTKAQFDYLWVQFYNNPSCSVNNAINYDQWVSNIANTPSLNAKIFIGVPASPFGATGTQSGSQYYLAPSDLASLVSQHKGDTAFGGIMMWSASFSDANVNNGCTYAQEAKHILSTGLPC</sequence>
<dbReference type="Pfam" id="PF00704">
    <property type="entry name" value="Glyco_hydro_18"/>
    <property type="match status" value="1"/>
</dbReference>
<keyword evidence="3" id="KW-0378">Hydrolase</keyword>
<dbReference type="STRING" id="1835702.A0A1F5L977"/>
<dbReference type="PANTHER" id="PTHR45708:SF49">
    <property type="entry name" value="ENDOCHITINASE"/>
    <property type="match status" value="1"/>
</dbReference>
<comment type="function">
    <text evidence="5">GPI-anchored chitinase involved in the degradation of chitin, a component of the cell walls of fungi and exoskeletal elements of some animals (including worms and arthropods). Required to reshape the cell wall at the sites where cell wall remodeling and/or cell wall maturation actively take place such as sites of conidia formation.</text>
</comment>
<dbReference type="GO" id="GO:0005576">
    <property type="term" value="C:extracellular region"/>
    <property type="evidence" value="ECO:0007669"/>
    <property type="project" value="TreeGrafter"/>
</dbReference>
<evidence type="ECO:0000313" key="9">
    <source>
        <dbReference type="Proteomes" id="UP000177622"/>
    </source>
</evidence>
<dbReference type="InterPro" id="IPR001223">
    <property type="entry name" value="Glyco_hydro18_cat"/>
</dbReference>
<dbReference type="CDD" id="cd02877">
    <property type="entry name" value="GH18_hevamine_XipI_class_III"/>
    <property type="match status" value="1"/>
</dbReference>
<dbReference type="PROSITE" id="PS51910">
    <property type="entry name" value="GH18_2"/>
    <property type="match status" value="1"/>
</dbReference>
<evidence type="ECO:0000256" key="3">
    <source>
        <dbReference type="ARBA" id="ARBA00022801"/>
    </source>
</evidence>
<dbReference type="AlphaFoldDB" id="A0A1F5L977"/>
<gene>
    <name evidence="8" type="ORF">PENARI_c021G06631</name>
</gene>
<evidence type="ECO:0000259" key="7">
    <source>
        <dbReference type="PROSITE" id="PS51910"/>
    </source>
</evidence>
<protein>
    <recommendedName>
        <fullName evidence="7">GH18 domain-containing protein</fullName>
    </recommendedName>
</protein>
<organism evidence="8 9">
    <name type="scientific">Penicillium arizonense</name>
    <dbReference type="NCBI Taxonomy" id="1835702"/>
    <lineage>
        <taxon>Eukaryota</taxon>
        <taxon>Fungi</taxon>
        <taxon>Dikarya</taxon>
        <taxon>Ascomycota</taxon>
        <taxon>Pezizomycotina</taxon>
        <taxon>Eurotiomycetes</taxon>
        <taxon>Eurotiomycetidae</taxon>
        <taxon>Eurotiales</taxon>
        <taxon>Aspergillaceae</taxon>
        <taxon>Penicillium</taxon>
    </lineage>
</organism>
<dbReference type="RefSeq" id="XP_022484991.1">
    <property type="nucleotide sequence ID" value="XM_022635223.1"/>
</dbReference>
<dbReference type="InterPro" id="IPR017853">
    <property type="entry name" value="GH"/>
</dbReference>
<dbReference type="Proteomes" id="UP000177622">
    <property type="component" value="Unassembled WGS sequence"/>
</dbReference>
<reference evidence="8 9" key="1">
    <citation type="journal article" date="2016" name="Sci. Rep.">
        <title>Penicillium arizonense, a new, genome sequenced fungal species, reveals a high chemical diversity in secreted metabolites.</title>
        <authorList>
            <person name="Grijseels S."/>
            <person name="Nielsen J.C."/>
            <person name="Randelovic M."/>
            <person name="Nielsen J."/>
            <person name="Nielsen K.F."/>
            <person name="Workman M."/>
            <person name="Frisvad J.C."/>
        </authorList>
    </citation>
    <scope>NUCLEOTIDE SEQUENCE [LARGE SCALE GENOMIC DNA]</scope>
    <source>
        <strain evidence="8 9">CBS 141311</strain>
    </source>
</reference>
<keyword evidence="2" id="KW-0964">Secreted</keyword>
<comment type="subcellular location">
    <subcellularLocation>
        <location evidence="1">Secreted</location>
        <location evidence="1">Cell wall</location>
    </subcellularLocation>
</comment>
<comment type="similarity">
    <text evidence="6">Belongs to the glycosyl hydrolase 18 family. Chitinase class III subfamily.</text>
</comment>
<dbReference type="OrthoDB" id="6020543at2759"/>
<dbReference type="GO" id="GO:0004568">
    <property type="term" value="F:chitinase activity"/>
    <property type="evidence" value="ECO:0007669"/>
    <property type="project" value="TreeGrafter"/>
</dbReference>
<evidence type="ECO:0000256" key="1">
    <source>
        <dbReference type="ARBA" id="ARBA00004191"/>
    </source>
</evidence>
<dbReference type="GO" id="GO:0005975">
    <property type="term" value="P:carbohydrate metabolic process"/>
    <property type="evidence" value="ECO:0007669"/>
    <property type="project" value="InterPro"/>
</dbReference>
<keyword evidence="4" id="KW-0326">Glycosidase</keyword>
<proteinExistence type="inferred from homology"/>
<dbReference type="InterPro" id="IPR050542">
    <property type="entry name" value="Glycosyl_Hydrlase18_Chitinase"/>
</dbReference>
<keyword evidence="9" id="KW-1185">Reference proteome</keyword>
<feature type="domain" description="GH18" evidence="7">
    <location>
        <begin position="69"/>
        <end position="368"/>
    </location>
</feature>
<name>A0A1F5L977_PENAI</name>
<dbReference type="PANTHER" id="PTHR45708">
    <property type="entry name" value="ENDOCHITINASE"/>
    <property type="match status" value="1"/>
</dbReference>
<evidence type="ECO:0000256" key="2">
    <source>
        <dbReference type="ARBA" id="ARBA00022512"/>
    </source>
</evidence>
<evidence type="ECO:0000313" key="8">
    <source>
        <dbReference type="EMBL" id="OGE49540.1"/>
    </source>
</evidence>
<comment type="caution">
    <text evidence="8">The sequence shown here is derived from an EMBL/GenBank/DDBJ whole genome shotgun (WGS) entry which is preliminary data.</text>
</comment>
<dbReference type="EMBL" id="LXJU01000021">
    <property type="protein sequence ID" value="OGE49540.1"/>
    <property type="molecule type" value="Genomic_DNA"/>
</dbReference>
<dbReference type="Gene3D" id="3.20.20.80">
    <property type="entry name" value="Glycosidases"/>
    <property type="match status" value="1"/>
</dbReference>
<evidence type="ECO:0000256" key="6">
    <source>
        <dbReference type="ARBA" id="ARBA00025727"/>
    </source>
</evidence>
<evidence type="ECO:0000256" key="5">
    <source>
        <dbReference type="ARBA" id="ARBA00024658"/>
    </source>
</evidence>
<evidence type="ECO:0000256" key="4">
    <source>
        <dbReference type="ARBA" id="ARBA00023295"/>
    </source>
</evidence>
<accession>A0A1F5L977</accession>
<dbReference type="GeneID" id="34579957"/>
<keyword evidence="2" id="KW-0134">Cell wall</keyword>
<dbReference type="InterPro" id="IPR045321">
    <property type="entry name" value="Cts1-like"/>
</dbReference>
<dbReference type="SUPFAM" id="SSF51445">
    <property type="entry name" value="(Trans)glycosidases"/>
    <property type="match status" value="1"/>
</dbReference>